<dbReference type="SUPFAM" id="SSF55797">
    <property type="entry name" value="PR-1-like"/>
    <property type="match status" value="1"/>
</dbReference>
<dbReference type="EMBL" id="JAHQIW010003083">
    <property type="protein sequence ID" value="KAJ1357281.1"/>
    <property type="molecule type" value="Genomic_DNA"/>
</dbReference>
<gene>
    <name evidence="1" type="ORF">KIN20_015400</name>
</gene>
<proteinExistence type="predicted"/>
<evidence type="ECO:0000313" key="2">
    <source>
        <dbReference type="Proteomes" id="UP001196413"/>
    </source>
</evidence>
<organism evidence="1 2">
    <name type="scientific">Parelaphostrongylus tenuis</name>
    <name type="common">Meningeal worm</name>
    <dbReference type="NCBI Taxonomy" id="148309"/>
    <lineage>
        <taxon>Eukaryota</taxon>
        <taxon>Metazoa</taxon>
        <taxon>Ecdysozoa</taxon>
        <taxon>Nematoda</taxon>
        <taxon>Chromadorea</taxon>
        <taxon>Rhabditida</taxon>
        <taxon>Rhabditina</taxon>
        <taxon>Rhabditomorpha</taxon>
        <taxon>Strongyloidea</taxon>
        <taxon>Metastrongylidae</taxon>
        <taxon>Parelaphostrongylus</taxon>
    </lineage>
</organism>
<dbReference type="Gene3D" id="3.40.33.10">
    <property type="entry name" value="CAP"/>
    <property type="match status" value="1"/>
</dbReference>
<dbReference type="Proteomes" id="UP001196413">
    <property type="component" value="Unassembled WGS sequence"/>
</dbReference>
<protein>
    <recommendedName>
        <fullName evidence="3">SCP domain-containing protein</fullName>
    </recommendedName>
</protein>
<evidence type="ECO:0000313" key="1">
    <source>
        <dbReference type="EMBL" id="KAJ1357281.1"/>
    </source>
</evidence>
<sequence>MSNFELGSGKHLERKLVWQSTRYVGCGIRDCPSSTLVVCQYKNAANVFDNKIYEIDRPCSKCAAGEQCTPAVELCISRA</sequence>
<keyword evidence="2" id="KW-1185">Reference proteome</keyword>
<dbReference type="InterPro" id="IPR035940">
    <property type="entry name" value="CAP_sf"/>
</dbReference>
<comment type="caution">
    <text evidence="1">The sequence shown here is derived from an EMBL/GenBank/DDBJ whole genome shotgun (WGS) entry which is preliminary data.</text>
</comment>
<reference evidence="1" key="1">
    <citation type="submission" date="2021-06" db="EMBL/GenBank/DDBJ databases">
        <title>Parelaphostrongylus tenuis whole genome reference sequence.</title>
        <authorList>
            <person name="Garwood T.J."/>
            <person name="Larsen P.A."/>
            <person name="Fountain-Jones N.M."/>
            <person name="Garbe J.R."/>
            <person name="Macchietto M.G."/>
            <person name="Kania S.A."/>
            <person name="Gerhold R.W."/>
            <person name="Richards J.E."/>
            <person name="Wolf T.M."/>
        </authorList>
    </citation>
    <scope>NUCLEOTIDE SEQUENCE</scope>
    <source>
        <strain evidence="1">MNPRO001-30</strain>
        <tissue evidence="1">Meninges</tissue>
    </source>
</reference>
<dbReference type="AlphaFoldDB" id="A0AAD5QSG0"/>
<accession>A0AAD5QSG0</accession>
<evidence type="ECO:0008006" key="3">
    <source>
        <dbReference type="Google" id="ProtNLM"/>
    </source>
</evidence>
<name>A0AAD5QSG0_PARTN</name>